<comment type="function">
    <text evidence="9">Reversibly transfers an adenylyl group from ATP to 4'-phosphopantetheine, yielding dephospho-CoA (dPCoA) and pyrophosphate.</text>
</comment>
<keyword evidence="1 9" id="KW-0963">Cytoplasm</keyword>
<evidence type="ECO:0000256" key="2">
    <source>
        <dbReference type="ARBA" id="ARBA00022679"/>
    </source>
</evidence>
<dbReference type="InterPro" id="IPR004821">
    <property type="entry name" value="Cyt_trans-like"/>
</dbReference>
<keyword evidence="4 9" id="KW-0547">Nucleotide-binding</keyword>
<sequence length="168" mass="18907">MVQRIGIYAGTFDPIHNGHISIITRSLPLLDTLVIGVADDTGKKTLFSLEERVRLIREYFQATPHKNQIIVEPFEGLLAEFAQKKGAIAIVRGLRAISDFDYEFQMALMNRKLSPSIQTIFLMADFHLMYVSSTNLKTVASLGGNVADLTPANVWNALCQKYQQKNYE</sequence>
<dbReference type="EC" id="2.7.7.3" evidence="9"/>
<evidence type="ECO:0000256" key="7">
    <source>
        <dbReference type="ARBA" id="ARBA00022993"/>
    </source>
</evidence>
<proteinExistence type="inferred from homology"/>
<dbReference type="Proteomes" id="UP001058120">
    <property type="component" value="Chromosome"/>
</dbReference>
<dbReference type="InterPro" id="IPR001980">
    <property type="entry name" value="PPAT"/>
</dbReference>
<feature type="binding site" evidence="9">
    <location>
        <begin position="93"/>
        <end position="95"/>
    </location>
    <ligand>
        <name>ATP</name>
        <dbReference type="ChEBI" id="CHEBI:30616"/>
    </ligand>
</feature>
<evidence type="ECO:0000256" key="5">
    <source>
        <dbReference type="ARBA" id="ARBA00022840"/>
    </source>
</evidence>
<comment type="catalytic activity">
    <reaction evidence="8 9">
        <text>(R)-4'-phosphopantetheine + ATP + H(+) = 3'-dephospho-CoA + diphosphate</text>
        <dbReference type="Rhea" id="RHEA:19801"/>
        <dbReference type="ChEBI" id="CHEBI:15378"/>
        <dbReference type="ChEBI" id="CHEBI:30616"/>
        <dbReference type="ChEBI" id="CHEBI:33019"/>
        <dbReference type="ChEBI" id="CHEBI:57328"/>
        <dbReference type="ChEBI" id="CHEBI:61723"/>
        <dbReference type="EC" id="2.7.7.3"/>
    </reaction>
</comment>
<keyword evidence="3 9" id="KW-0548">Nucleotidyltransferase</keyword>
<keyword evidence="7 9" id="KW-0173">Coenzyme A biosynthesis</keyword>
<feature type="binding site" evidence="9">
    <location>
        <begin position="128"/>
        <end position="134"/>
    </location>
    <ligand>
        <name>ATP</name>
        <dbReference type="ChEBI" id="CHEBI:30616"/>
    </ligand>
</feature>
<organism evidence="11 12">
    <name type="scientific">Taurinivorans muris</name>
    <dbReference type="NCBI Taxonomy" id="2787751"/>
    <lineage>
        <taxon>Bacteria</taxon>
        <taxon>Pseudomonadati</taxon>
        <taxon>Thermodesulfobacteriota</taxon>
        <taxon>Desulfovibrionia</taxon>
        <taxon>Desulfovibrionales</taxon>
        <taxon>Desulfovibrionaceae</taxon>
        <taxon>Taurinivorans</taxon>
    </lineage>
</organism>
<comment type="cofactor">
    <cofactor evidence="9">
        <name>Mg(2+)</name>
        <dbReference type="ChEBI" id="CHEBI:18420"/>
    </cofactor>
</comment>
<dbReference type="EMBL" id="CP065938">
    <property type="protein sequence ID" value="UWX04985.1"/>
    <property type="molecule type" value="Genomic_DNA"/>
</dbReference>
<keyword evidence="6 9" id="KW-0460">Magnesium</keyword>
<feature type="binding site" evidence="9">
    <location>
        <position position="103"/>
    </location>
    <ligand>
        <name>ATP</name>
        <dbReference type="ChEBI" id="CHEBI:30616"/>
    </ligand>
</feature>
<protein>
    <recommendedName>
        <fullName evidence="9">Phosphopantetheine adenylyltransferase</fullName>
        <ecNumber evidence="9">2.7.7.3</ecNumber>
    </recommendedName>
    <alternativeName>
        <fullName evidence="9">Dephospho-CoA pyrophosphorylase</fullName>
    </alternativeName>
    <alternativeName>
        <fullName evidence="9">Pantetheine-phosphate adenylyltransferase</fullName>
        <shortName evidence="9">PPAT</shortName>
    </alternativeName>
</protein>
<accession>A0ABY5XYM1</accession>
<evidence type="ECO:0000256" key="4">
    <source>
        <dbReference type="ARBA" id="ARBA00022741"/>
    </source>
</evidence>
<dbReference type="Pfam" id="PF01467">
    <property type="entry name" value="CTP_transf_like"/>
    <property type="match status" value="1"/>
</dbReference>
<reference evidence="11" key="1">
    <citation type="submission" date="2020-12" db="EMBL/GenBank/DDBJ databases">
        <title>Taurinivorans muris gen. nov., sp. nov., fundamental and realized metabolic niche of a ubiquitous sulfidogenic bacterium in the murine intestine.</title>
        <authorList>
            <person name="Ye H."/>
            <person name="Hanson B.T."/>
            <person name="Loy A."/>
        </authorList>
    </citation>
    <scope>NUCLEOTIDE SEQUENCE</scope>
    <source>
        <strain evidence="11">LT0009</strain>
    </source>
</reference>
<keyword evidence="2 9" id="KW-0808">Transferase</keyword>
<dbReference type="NCBIfam" id="TIGR00125">
    <property type="entry name" value="cyt_tran_rel"/>
    <property type="match status" value="1"/>
</dbReference>
<evidence type="ECO:0000259" key="10">
    <source>
        <dbReference type="Pfam" id="PF01467"/>
    </source>
</evidence>
<comment type="pathway">
    <text evidence="9">Cofactor biosynthesis; coenzyme A biosynthesis; CoA from (R)-pantothenate: step 4/5.</text>
</comment>
<dbReference type="NCBIfam" id="TIGR01510">
    <property type="entry name" value="coaD_prev_kdtB"/>
    <property type="match status" value="1"/>
</dbReference>
<feature type="binding site" evidence="9">
    <location>
        <position position="78"/>
    </location>
    <ligand>
        <name>substrate</name>
    </ligand>
</feature>
<name>A0ABY5XYM1_9BACT</name>
<keyword evidence="12" id="KW-1185">Reference proteome</keyword>
<feature type="binding site" evidence="9">
    <location>
        <begin position="11"/>
        <end position="12"/>
    </location>
    <ligand>
        <name>ATP</name>
        <dbReference type="ChEBI" id="CHEBI:30616"/>
    </ligand>
</feature>
<comment type="similarity">
    <text evidence="9">Belongs to the bacterial CoaD family.</text>
</comment>
<dbReference type="Gene3D" id="3.40.50.620">
    <property type="entry name" value="HUPs"/>
    <property type="match status" value="1"/>
</dbReference>
<evidence type="ECO:0000256" key="1">
    <source>
        <dbReference type="ARBA" id="ARBA00022490"/>
    </source>
</evidence>
<evidence type="ECO:0000256" key="6">
    <source>
        <dbReference type="ARBA" id="ARBA00022842"/>
    </source>
</evidence>
<gene>
    <name evidence="9 11" type="primary">coaD</name>
    <name evidence="11" type="ORF">JBF11_05725</name>
</gene>
<evidence type="ECO:0000313" key="11">
    <source>
        <dbReference type="EMBL" id="UWX04985.1"/>
    </source>
</evidence>
<dbReference type="PANTHER" id="PTHR21342:SF1">
    <property type="entry name" value="PHOSPHOPANTETHEINE ADENYLYLTRANSFERASE"/>
    <property type="match status" value="1"/>
</dbReference>
<dbReference type="CDD" id="cd02163">
    <property type="entry name" value="PPAT"/>
    <property type="match status" value="1"/>
</dbReference>
<keyword evidence="5 9" id="KW-0067">ATP-binding</keyword>
<dbReference type="GO" id="GO:0004595">
    <property type="term" value="F:pantetheine-phosphate adenylyltransferase activity"/>
    <property type="evidence" value="ECO:0007669"/>
    <property type="project" value="UniProtKB-EC"/>
</dbReference>
<feature type="domain" description="Cytidyltransferase-like" evidence="10">
    <location>
        <begin position="7"/>
        <end position="138"/>
    </location>
</feature>
<feature type="binding site" evidence="9">
    <location>
        <position position="11"/>
    </location>
    <ligand>
        <name>substrate</name>
    </ligand>
</feature>
<evidence type="ECO:0000256" key="8">
    <source>
        <dbReference type="ARBA" id="ARBA00029346"/>
    </source>
</evidence>
<dbReference type="RefSeq" id="WP_334314540.1">
    <property type="nucleotide sequence ID" value="NZ_CP065938.1"/>
</dbReference>
<dbReference type="PANTHER" id="PTHR21342">
    <property type="entry name" value="PHOSPHOPANTETHEINE ADENYLYLTRANSFERASE"/>
    <property type="match status" value="1"/>
</dbReference>
<feature type="binding site" evidence="9">
    <location>
        <position position="43"/>
    </location>
    <ligand>
        <name>substrate</name>
    </ligand>
</feature>
<feature type="site" description="Transition state stabilizer" evidence="9">
    <location>
        <position position="19"/>
    </location>
</feature>
<feature type="binding site" evidence="9">
    <location>
        <position position="92"/>
    </location>
    <ligand>
        <name>substrate</name>
    </ligand>
</feature>
<dbReference type="PRINTS" id="PR01020">
    <property type="entry name" value="LPSBIOSNTHSS"/>
</dbReference>
<evidence type="ECO:0000256" key="9">
    <source>
        <dbReference type="HAMAP-Rule" id="MF_00151"/>
    </source>
</evidence>
<dbReference type="SUPFAM" id="SSF52374">
    <property type="entry name" value="Nucleotidylyl transferase"/>
    <property type="match status" value="1"/>
</dbReference>
<evidence type="ECO:0000313" key="12">
    <source>
        <dbReference type="Proteomes" id="UP001058120"/>
    </source>
</evidence>
<feature type="binding site" evidence="9">
    <location>
        <position position="19"/>
    </location>
    <ligand>
        <name>ATP</name>
        <dbReference type="ChEBI" id="CHEBI:30616"/>
    </ligand>
</feature>
<comment type="subunit">
    <text evidence="9">Homohexamer.</text>
</comment>
<evidence type="ECO:0000256" key="3">
    <source>
        <dbReference type="ARBA" id="ARBA00022695"/>
    </source>
</evidence>
<comment type="subcellular location">
    <subcellularLocation>
        <location evidence="9">Cytoplasm</location>
    </subcellularLocation>
</comment>
<dbReference type="InterPro" id="IPR014729">
    <property type="entry name" value="Rossmann-like_a/b/a_fold"/>
</dbReference>
<dbReference type="HAMAP" id="MF_00151">
    <property type="entry name" value="PPAT_bact"/>
    <property type="match status" value="1"/>
</dbReference>